<dbReference type="AlphaFoldDB" id="A0A7R9TMP5"/>
<evidence type="ECO:0000256" key="1">
    <source>
        <dbReference type="SAM" id="MobiDB-lite"/>
    </source>
</evidence>
<feature type="compositionally biased region" description="Acidic residues" evidence="1">
    <location>
        <begin position="291"/>
        <end position="312"/>
    </location>
</feature>
<feature type="region of interest" description="Disordered" evidence="1">
    <location>
        <begin position="30"/>
        <end position="73"/>
    </location>
</feature>
<accession>A0A7R9TMP5</accession>
<reference evidence="2" key="1">
    <citation type="submission" date="2021-01" db="EMBL/GenBank/DDBJ databases">
        <authorList>
            <person name="Corre E."/>
            <person name="Pelletier E."/>
            <person name="Niang G."/>
            <person name="Scheremetjew M."/>
            <person name="Finn R."/>
            <person name="Kale V."/>
            <person name="Holt S."/>
            <person name="Cochrane G."/>
            <person name="Meng A."/>
            <person name="Brown T."/>
            <person name="Cohen L."/>
        </authorList>
    </citation>
    <scope>NUCLEOTIDE SEQUENCE</scope>
    <source>
        <strain evidence="2">RCC1614</strain>
    </source>
</reference>
<proteinExistence type="predicted"/>
<dbReference type="EMBL" id="HBDY01009392">
    <property type="protein sequence ID" value="CAD8240016.1"/>
    <property type="molecule type" value="Transcribed_RNA"/>
</dbReference>
<feature type="region of interest" description="Disordered" evidence="1">
    <location>
        <begin position="291"/>
        <end position="316"/>
    </location>
</feature>
<evidence type="ECO:0000313" key="2">
    <source>
        <dbReference type="EMBL" id="CAD8240016.1"/>
    </source>
</evidence>
<organism evidence="2">
    <name type="scientific">Micromonas pusilla</name>
    <name type="common">Picoplanktonic green alga</name>
    <name type="synonym">Chromulina pusilla</name>
    <dbReference type="NCBI Taxonomy" id="38833"/>
    <lineage>
        <taxon>Eukaryota</taxon>
        <taxon>Viridiplantae</taxon>
        <taxon>Chlorophyta</taxon>
        <taxon>Mamiellophyceae</taxon>
        <taxon>Mamiellales</taxon>
        <taxon>Mamiellaceae</taxon>
        <taxon>Micromonas</taxon>
    </lineage>
</organism>
<name>A0A7R9TMP5_MICPS</name>
<gene>
    <name evidence="2" type="ORF">MPUS1402_LOCUS7022</name>
</gene>
<protein>
    <submittedName>
        <fullName evidence="2">Uncharacterized protein</fullName>
    </submittedName>
</protein>
<sequence>MTSITSAYRCQIAANRSRDRVPRALAKTIACGHRATPGSTRAGPQQKKNKQGKKNGAAHVAPTSVATPRAPHARDGDNVLARAIYPVEGVLSRDITNAIAETQAALLVVDDIQRDAVEVLKRNETITIKYFDYWNPDAQREFVEMIQPPSGEESYASGALRGIEAVDKKTRLRLEASARAAAALDAMREVKRQDAEKAASAAAAAAAVAERERINAETATARAAAAVAEAKEHREKAAEEARAFYERSQLELKMKRELEDAQRELIAASNDLAAAKAIRLAEKEKADAEVEAAEAEAEDEAAEAAEAEEAEEAHENNAVAVPSQLEELAQLAKSFVRGTASDPAAKLINNILHAEVPESHHESMDNVAPADDWQSRWFQTPVLEETLSCMI</sequence>